<evidence type="ECO:0000313" key="7">
    <source>
        <dbReference type="EMBL" id="MCE7028093.1"/>
    </source>
</evidence>
<dbReference type="InterPro" id="IPR044068">
    <property type="entry name" value="CB"/>
</dbReference>
<evidence type="ECO:0000256" key="5">
    <source>
        <dbReference type="PROSITE-ProRule" id="PRU01248"/>
    </source>
</evidence>
<dbReference type="InterPro" id="IPR050808">
    <property type="entry name" value="Phage_Integrase"/>
</dbReference>
<dbReference type="PANTHER" id="PTHR30629">
    <property type="entry name" value="PROPHAGE INTEGRASE"/>
    <property type="match status" value="1"/>
</dbReference>
<dbReference type="InterPro" id="IPR002104">
    <property type="entry name" value="Integrase_catalytic"/>
</dbReference>
<dbReference type="InterPro" id="IPR011010">
    <property type="entry name" value="DNA_brk_join_enz"/>
</dbReference>
<dbReference type="AlphaFoldDB" id="A0A9X1TBG0"/>
<gene>
    <name evidence="7" type="ORF">LZD57_08840</name>
</gene>
<dbReference type="Proteomes" id="UP001139035">
    <property type="component" value="Unassembled WGS sequence"/>
</dbReference>
<protein>
    <submittedName>
        <fullName evidence="7">Tyrosine-type recombinase/integrase</fullName>
    </submittedName>
</protein>
<organism evidence="7 8">
    <name type="scientific">Jiella avicenniae</name>
    <dbReference type="NCBI Taxonomy" id="2907202"/>
    <lineage>
        <taxon>Bacteria</taxon>
        <taxon>Pseudomonadati</taxon>
        <taxon>Pseudomonadota</taxon>
        <taxon>Alphaproteobacteria</taxon>
        <taxon>Hyphomicrobiales</taxon>
        <taxon>Aurantimonadaceae</taxon>
        <taxon>Jiella</taxon>
    </lineage>
</organism>
<dbReference type="InterPro" id="IPR046668">
    <property type="entry name" value="DUF6538"/>
</dbReference>
<comment type="similarity">
    <text evidence="1">Belongs to the 'phage' integrase family.</text>
</comment>
<evidence type="ECO:0000313" key="8">
    <source>
        <dbReference type="Proteomes" id="UP001139035"/>
    </source>
</evidence>
<evidence type="ECO:0000256" key="4">
    <source>
        <dbReference type="ARBA" id="ARBA00023172"/>
    </source>
</evidence>
<proteinExistence type="inferred from homology"/>
<dbReference type="InterPro" id="IPR010998">
    <property type="entry name" value="Integrase_recombinase_N"/>
</dbReference>
<keyword evidence="4" id="KW-0233">DNA recombination</keyword>
<accession>A0A9X1TBG0</accession>
<evidence type="ECO:0000259" key="6">
    <source>
        <dbReference type="PROSITE" id="PS51900"/>
    </source>
</evidence>
<dbReference type="PANTHER" id="PTHR30629:SF2">
    <property type="entry name" value="PROPHAGE INTEGRASE INTS-RELATED"/>
    <property type="match status" value="1"/>
</dbReference>
<dbReference type="Pfam" id="PF00589">
    <property type="entry name" value="Phage_integrase"/>
    <property type="match status" value="1"/>
</dbReference>
<keyword evidence="3 5" id="KW-0238">DNA-binding</keyword>
<dbReference type="Pfam" id="PF20172">
    <property type="entry name" value="DUF6538"/>
    <property type="match status" value="1"/>
</dbReference>
<dbReference type="SUPFAM" id="SSF56349">
    <property type="entry name" value="DNA breaking-rejoining enzymes"/>
    <property type="match status" value="1"/>
</dbReference>
<comment type="caution">
    <text evidence="7">The sequence shown here is derived from an EMBL/GenBank/DDBJ whole genome shotgun (WGS) entry which is preliminary data.</text>
</comment>
<name>A0A9X1TBG0_9HYPH</name>
<dbReference type="Gene3D" id="1.10.150.130">
    <property type="match status" value="1"/>
</dbReference>
<dbReference type="GO" id="GO:0003677">
    <property type="term" value="F:DNA binding"/>
    <property type="evidence" value="ECO:0007669"/>
    <property type="project" value="UniProtKB-UniRule"/>
</dbReference>
<dbReference type="PROSITE" id="PS51900">
    <property type="entry name" value="CB"/>
    <property type="match status" value="1"/>
</dbReference>
<keyword evidence="2" id="KW-0229">DNA integration</keyword>
<dbReference type="GO" id="GO:0015074">
    <property type="term" value="P:DNA integration"/>
    <property type="evidence" value="ECO:0007669"/>
    <property type="project" value="UniProtKB-KW"/>
</dbReference>
<dbReference type="GO" id="GO:0006310">
    <property type="term" value="P:DNA recombination"/>
    <property type="evidence" value="ECO:0007669"/>
    <property type="project" value="UniProtKB-KW"/>
</dbReference>
<evidence type="ECO:0000256" key="1">
    <source>
        <dbReference type="ARBA" id="ARBA00008857"/>
    </source>
</evidence>
<evidence type="ECO:0000256" key="2">
    <source>
        <dbReference type="ARBA" id="ARBA00022908"/>
    </source>
</evidence>
<sequence>MVLQMARPWKHPNSGVYYIRVRVPTDLVGLVGRRLEKQSLRTKDVGEARVRFSKSMAEITERWSNLRAGLVRPTYEQMNAYSSDFFKTYCQEIETGRWSPFWDEAFGAIAAQFIEQPDDVAVHQEFRRHCGDQINTYFTSRGIRIAPEMQGAVDLRIAKAIVDAIGVRTRRILENDYALDQTEAKYQRPASAASKSSLKLEQAFETYADTVSLSAATRKRWLPALRTLTAHSGVDDLARITDTHVSGWIEWLRSEGKAQRTIKDVYLASAKALFRYYVGERKLSANPIEGFSVRVPKRRTLRGPGLTDAEVEMILHGTRQTPPAKLAPCHVDARRWVPWLALYTGARVNELTQLRKADVALVDGIWSLTITPEAGSVKNYKVRVVPLHEHLIDQGFVEFVHSCRRSTLFYTSDHKSGKAVLTPYKKMGENLAAWIRELGVSDPNVAPNHGFRHRFKTVARRVGMDAEVRDYLQGHAPRTEGEQYGEFPTTILKSAIDLIPVCEDAAPLAARENIETP</sequence>
<feature type="domain" description="Core-binding (CB)" evidence="6">
    <location>
        <begin position="198"/>
        <end position="278"/>
    </location>
</feature>
<dbReference type="InterPro" id="IPR013762">
    <property type="entry name" value="Integrase-like_cat_sf"/>
</dbReference>
<keyword evidence="8" id="KW-1185">Reference proteome</keyword>
<evidence type="ECO:0000256" key="3">
    <source>
        <dbReference type="ARBA" id="ARBA00023125"/>
    </source>
</evidence>
<dbReference type="RefSeq" id="WP_233719243.1">
    <property type="nucleotide sequence ID" value="NZ_JAJUWU010000007.1"/>
</dbReference>
<dbReference type="EMBL" id="JAJUWU010000007">
    <property type="protein sequence ID" value="MCE7028093.1"/>
    <property type="molecule type" value="Genomic_DNA"/>
</dbReference>
<dbReference type="Gene3D" id="1.10.443.10">
    <property type="entry name" value="Intergrase catalytic core"/>
    <property type="match status" value="1"/>
</dbReference>
<reference evidence="7" key="1">
    <citation type="submission" date="2022-01" db="EMBL/GenBank/DDBJ databases">
        <title>Jiella avicenniae sp. nov., a novel endophytic bacterium isolated from bark of Avicennia marina.</title>
        <authorList>
            <person name="Tuo L."/>
        </authorList>
    </citation>
    <scope>NUCLEOTIDE SEQUENCE</scope>
    <source>
        <strain evidence="7">CBK1P-4</strain>
    </source>
</reference>